<dbReference type="EnsemblPlants" id="AET7Gv20473800.6">
    <property type="protein sequence ID" value="AET7Gv20473800.6"/>
    <property type="gene ID" value="AET7Gv20473800"/>
</dbReference>
<evidence type="ECO:0000313" key="3">
    <source>
        <dbReference type="Proteomes" id="UP000015105"/>
    </source>
</evidence>
<proteinExistence type="predicted"/>
<name>A0A453R5L2_AEGTS</name>
<reference evidence="2" key="3">
    <citation type="journal article" date="2017" name="Nature">
        <title>Genome sequence of the progenitor of the wheat D genome Aegilops tauschii.</title>
        <authorList>
            <person name="Luo M.C."/>
            <person name="Gu Y.Q."/>
            <person name="Puiu D."/>
            <person name="Wang H."/>
            <person name="Twardziok S.O."/>
            <person name="Deal K.R."/>
            <person name="Huo N."/>
            <person name="Zhu T."/>
            <person name="Wang L."/>
            <person name="Wang Y."/>
            <person name="McGuire P.E."/>
            <person name="Liu S."/>
            <person name="Long H."/>
            <person name="Ramasamy R.K."/>
            <person name="Rodriguez J.C."/>
            <person name="Van S.L."/>
            <person name="Yuan L."/>
            <person name="Wang Z."/>
            <person name="Xia Z."/>
            <person name="Xiao L."/>
            <person name="Anderson O.D."/>
            <person name="Ouyang S."/>
            <person name="Liang Y."/>
            <person name="Zimin A.V."/>
            <person name="Pertea G."/>
            <person name="Qi P."/>
            <person name="Bennetzen J.L."/>
            <person name="Dai X."/>
            <person name="Dawson M.W."/>
            <person name="Muller H.G."/>
            <person name="Kugler K."/>
            <person name="Rivarola-Duarte L."/>
            <person name="Spannagl M."/>
            <person name="Mayer K.F.X."/>
            <person name="Lu F.H."/>
            <person name="Bevan M.W."/>
            <person name="Leroy P."/>
            <person name="Li P."/>
            <person name="You F.M."/>
            <person name="Sun Q."/>
            <person name="Liu Z."/>
            <person name="Lyons E."/>
            <person name="Wicker T."/>
            <person name="Salzberg S.L."/>
            <person name="Devos K.M."/>
            <person name="Dvorak J."/>
        </authorList>
    </citation>
    <scope>NUCLEOTIDE SEQUENCE [LARGE SCALE GENOMIC DNA]</scope>
    <source>
        <strain evidence="2">cv. AL8/78</strain>
    </source>
</reference>
<organism evidence="2 3">
    <name type="scientific">Aegilops tauschii subsp. strangulata</name>
    <name type="common">Goatgrass</name>
    <dbReference type="NCBI Taxonomy" id="200361"/>
    <lineage>
        <taxon>Eukaryota</taxon>
        <taxon>Viridiplantae</taxon>
        <taxon>Streptophyta</taxon>
        <taxon>Embryophyta</taxon>
        <taxon>Tracheophyta</taxon>
        <taxon>Spermatophyta</taxon>
        <taxon>Magnoliopsida</taxon>
        <taxon>Liliopsida</taxon>
        <taxon>Poales</taxon>
        <taxon>Poaceae</taxon>
        <taxon>BOP clade</taxon>
        <taxon>Pooideae</taxon>
        <taxon>Triticodae</taxon>
        <taxon>Triticeae</taxon>
        <taxon>Triticinae</taxon>
        <taxon>Aegilops</taxon>
    </lineage>
</organism>
<accession>A0A453R5L2</accession>
<reference evidence="2" key="4">
    <citation type="submission" date="2019-03" db="UniProtKB">
        <authorList>
            <consortium name="EnsemblPlants"/>
        </authorList>
    </citation>
    <scope>IDENTIFICATION</scope>
</reference>
<dbReference type="PANTHER" id="PTHR33825:SF5">
    <property type="entry name" value="TRANSMEMBRANE PROTEIN"/>
    <property type="match status" value="1"/>
</dbReference>
<dbReference type="AlphaFoldDB" id="A0A453R5L2"/>
<evidence type="ECO:0000256" key="1">
    <source>
        <dbReference type="SAM" id="Phobius"/>
    </source>
</evidence>
<reference evidence="2" key="5">
    <citation type="journal article" date="2021" name="G3 (Bethesda)">
        <title>Aegilops tauschii genome assembly Aet v5.0 features greater sequence contiguity and improved annotation.</title>
        <authorList>
            <person name="Wang L."/>
            <person name="Zhu T."/>
            <person name="Rodriguez J.C."/>
            <person name="Deal K.R."/>
            <person name="Dubcovsky J."/>
            <person name="McGuire P.E."/>
            <person name="Lux T."/>
            <person name="Spannagl M."/>
            <person name="Mayer K.F.X."/>
            <person name="Baldrich P."/>
            <person name="Meyers B.C."/>
            <person name="Huo N."/>
            <person name="Gu Y.Q."/>
            <person name="Zhou H."/>
            <person name="Devos K.M."/>
            <person name="Bennetzen J.L."/>
            <person name="Unver T."/>
            <person name="Budak H."/>
            <person name="Gulick P.J."/>
            <person name="Galiba G."/>
            <person name="Kalapos B."/>
            <person name="Nelson D.R."/>
            <person name="Li P."/>
            <person name="You F.M."/>
            <person name="Luo M.C."/>
            <person name="Dvorak J."/>
        </authorList>
    </citation>
    <scope>NUCLEOTIDE SEQUENCE [LARGE SCALE GENOMIC DNA]</scope>
    <source>
        <strain evidence="2">cv. AL8/78</strain>
    </source>
</reference>
<reference evidence="3" key="2">
    <citation type="journal article" date="2017" name="Nat. Plants">
        <title>The Aegilops tauschii genome reveals multiple impacts of transposons.</title>
        <authorList>
            <person name="Zhao G."/>
            <person name="Zou C."/>
            <person name="Li K."/>
            <person name="Wang K."/>
            <person name="Li T."/>
            <person name="Gao L."/>
            <person name="Zhang X."/>
            <person name="Wang H."/>
            <person name="Yang Z."/>
            <person name="Liu X."/>
            <person name="Jiang W."/>
            <person name="Mao L."/>
            <person name="Kong X."/>
            <person name="Jiao Y."/>
            <person name="Jia J."/>
        </authorList>
    </citation>
    <scope>NUCLEOTIDE SEQUENCE [LARGE SCALE GENOMIC DNA]</scope>
    <source>
        <strain evidence="3">cv. AL8/78</strain>
    </source>
</reference>
<dbReference type="Gramene" id="AET7Gv20473800.6">
    <property type="protein sequence ID" value="AET7Gv20473800.6"/>
    <property type="gene ID" value="AET7Gv20473800"/>
</dbReference>
<dbReference type="STRING" id="200361.A0A453R5L2"/>
<dbReference type="Proteomes" id="UP000015105">
    <property type="component" value="Chromosome 7D"/>
</dbReference>
<protein>
    <submittedName>
        <fullName evidence="2">Uncharacterized protein</fullName>
    </submittedName>
</protein>
<evidence type="ECO:0000313" key="2">
    <source>
        <dbReference type="EnsemblPlants" id="AET7Gv20473800.6"/>
    </source>
</evidence>
<keyword evidence="3" id="KW-1185">Reference proteome</keyword>
<keyword evidence="1" id="KW-1133">Transmembrane helix</keyword>
<dbReference type="PANTHER" id="PTHR33825">
    <property type="entry name" value="CHITINASE-LIKE PROTEIN"/>
    <property type="match status" value="1"/>
</dbReference>
<keyword evidence="1" id="KW-0472">Membrane</keyword>
<feature type="transmembrane region" description="Helical" evidence="1">
    <location>
        <begin position="90"/>
        <end position="113"/>
    </location>
</feature>
<keyword evidence="1" id="KW-0812">Transmembrane</keyword>
<sequence length="254" mass="26925">IRHSASVSIPRTRDYQMLSLPLPRHAEGPNPKVPTTSACLLRPRGRLLLGSSRAATKNLPASSPDASSLRLASVAAPSPRASVRRPDGGGLLLLSVAASAVAVSASFIFFSAIPSMLDGKRAAESLEKSFDLTREKLAETMASVRLVAKEIGALSVDLSDLSQELTKVVRSSLSIVHTADAQLRQLATSAQQGTAQGAANRKKAVAEPLVATTVREVRELIADIRSGFGAAFGIASLFRWASEFWSKRPTNNSQ</sequence>
<reference evidence="3" key="1">
    <citation type="journal article" date="2014" name="Science">
        <title>Ancient hybridizations among the ancestral genomes of bread wheat.</title>
        <authorList>
            <consortium name="International Wheat Genome Sequencing Consortium,"/>
            <person name="Marcussen T."/>
            <person name="Sandve S.R."/>
            <person name="Heier L."/>
            <person name="Spannagl M."/>
            <person name="Pfeifer M."/>
            <person name="Jakobsen K.S."/>
            <person name="Wulff B.B."/>
            <person name="Steuernagel B."/>
            <person name="Mayer K.F."/>
            <person name="Olsen O.A."/>
        </authorList>
    </citation>
    <scope>NUCLEOTIDE SEQUENCE [LARGE SCALE GENOMIC DNA]</scope>
    <source>
        <strain evidence="3">cv. AL8/78</strain>
    </source>
</reference>